<evidence type="ECO:0000256" key="3">
    <source>
        <dbReference type="ARBA" id="ARBA00022679"/>
    </source>
</evidence>
<keyword evidence="6" id="KW-0067">ATP-binding</keyword>
<evidence type="ECO:0000256" key="6">
    <source>
        <dbReference type="ARBA" id="ARBA00022840"/>
    </source>
</evidence>
<dbReference type="PhylomeDB" id="R7QDV6"/>
<dbReference type="EC" id="2.7.1.35" evidence="2"/>
<dbReference type="CDD" id="cd01173">
    <property type="entry name" value="pyridoxal_pyridoxamine_kinase"/>
    <property type="match status" value="1"/>
</dbReference>
<dbReference type="OMA" id="HTQYGQW"/>
<dbReference type="PANTHER" id="PTHR10534">
    <property type="entry name" value="PYRIDOXAL KINASE"/>
    <property type="match status" value="1"/>
</dbReference>
<organism evidence="8 9">
    <name type="scientific">Chondrus crispus</name>
    <name type="common">Carrageen Irish moss</name>
    <name type="synonym">Polymorpha crispa</name>
    <dbReference type="NCBI Taxonomy" id="2769"/>
    <lineage>
        <taxon>Eukaryota</taxon>
        <taxon>Rhodophyta</taxon>
        <taxon>Florideophyceae</taxon>
        <taxon>Rhodymeniophycidae</taxon>
        <taxon>Gigartinales</taxon>
        <taxon>Gigartinaceae</taxon>
        <taxon>Chondrus</taxon>
    </lineage>
</organism>
<dbReference type="AlphaFoldDB" id="R7QDV6"/>
<proteinExistence type="inferred from homology"/>
<dbReference type="EMBL" id="HG001769">
    <property type="protein sequence ID" value="CDF36269.1"/>
    <property type="molecule type" value="Genomic_DNA"/>
</dbReference>
<keyword evidence="3" id="KW-0808">Transferase</keyword>
<dbReference type="GO" id="GO:0008478">
    <property type="term" value="F:pyridoxal kinase activity"/>
    <property type="evidence" value="ECO:0007669"/>
    <property type="project" value="UniProtKB-EC"/>
</dbReference>
<dbReference type="GO" id="GO:0005524">
    <property type="term" value="F:ATP binding"/>
    <property type="evidence" value="ECO:0007669"/>
    <property type="project" value="UniProtKB-KW"/>
</dbReference>
<dbReference type="InterPro" id="IPR029056">
    <property type="entry name" value="Ribokinase-like"/>
</dbReference>
<dbReference type="PANTHER" id="PTHR10534:SF2">
    <property type="entry name" value="PYRIDOXAL KINASE"/>
    <property type="match status" value="1"/>
</dbReference>
<dbReference type="InterPro" id="IPR004625">
    <property type="entry name" value="PyrdxlKinase"/>
</dbReference>
<dbReference type="Pfam" id="PF08543">
    <property type="entry name" value="Phos_pyr_kin"/>
    <property type="match status" value="1"/>
</dbReference>
<evidence type="ECO:0000256" key="2">
    <source>
        <dbReference type="ARBA" id="ARBA00012104"/>
    </source>
</evidence>
<protein>
    <recommendedName>
        <fullName evidence="2">pyridoxal kinase</fullName>
        <ecNumber evidence="2">2.7.1.35</ecNumber>
    </recommendedName>
</protein>
<dbReference type="Gramene" id="CDF36269">
    <property type="protein sequence ID" value="CDF36269"/>
    <property type="gene ID" value="CHC_T00004634001"/>
</dbReference>
<dbReference type="GeneID" id="17323805"/>
<reference evidence="9" key="1">
    <citation type="journal article" date="2013" name="Proc. Natl. Acad. Sci. U.S.A.">
        <title>Genome structure and metabolic features in the red seaweed Chondrus crispus shed light on evolution of the Archaeplastida.</title>
        <authorList>
            <person name="Collen J."/>
            <person name="Porcel B."/>
            <person name="Carre W."/>
            <person name="Ball S.G."/>
            <person name="Chaparro C."/>
            <person name="Tonon T."/>
            <person name="Barbeyron T."/>
            <person name="Michel G."/>
            <person name="Noel B."/>
            <person name="Valentin K."/>
            <person name="Elias M."/>
            <person name="Artiguenave F."/>
            <person name="Arun A."/>
            <person name="Aury J.M."/>
            <person name="Barbosa-Neto J.F."/>
            <person name="Bothwell J.H."/>
            <person name="Bouget F.Y."/>
            <person name="Brillet L."/>
            <person name="Cabello-Hurtado F."/>
            <person name="Capella-Gutierrez S."/>
            <person name="Charrier B."/>
            <person name="Cladiere L."/>
            <person name="Cock J.M."/>
            <person name="Coelho S.M."/>
            <person name="Colleoni C."/>
            <person name="Czjzek M."/>
            <person name="Da Silva C."/>
            <person name="Delage L."/>
            <person name="Denoeud F."/>
            <person name="Deschamps P."/>
            <person name="Dittami S.M."/>
            <person name="Gabaldon T."/>
            <person name="Gachon C.M."/>
            <person name="Groisillier A."/>
            <person name="Herve C."/>
            <person name="Jabbari K."/>
            <person name="Katinka M."/>
            <person name="Kloareg B."/>
            <person name="Kowalczyk N."/>
            <person name="Labadie K."/>
            <person name="Leblanc C."/>
            <person name="Lopez P.J."/>
            <person name="McLachlan D.H."/>
            <person name="Meslet-Cladiere L."/>
            <person name="Moustafa A."/>
            <person name="Nehr Z."/>
            <person name="Nyvall Collen P."/>
            <person name="Panaud O."/>
            <person name="Partensky F."/>
            <person name="Poulain J."/>
            <person name="Rensing S.A."/>
            <person name="Rousvoal S."/>
            <person name="Samson G."/>
            <person name="Symeonidi A."/>
            <person name="Weissenbach J."/>
            <person name="Zambounis A."/>
            <person name="Wincker P."/>
            <person name="Boyen C."/>
        </authorList>
    </citation>
    <scope>NUCLEOTIDE SEQUENCE [LARGE SCALE GENOMIC DNA]</scope>
    <source>
        <strain evidence="9">cv. Stackhouse</strain>
    </source>
</reference>
<evidence type="ECO:0000256" key="5">
    <source>
        <dbReference type="ARBA" id="ARBA00022777"/>
    </source>
</evidence>
<dbReference type="RefSeq" id="XP_005716088.1">
    <property type="nucleotide sequence ID" value="XM_005716031.1"/>
</dbReference>
<dbReference type="KEGG" id="ccp:CHC_T00004634001"/>
<dbReference type="GO" id="GO:0009443">
    <property type="term" value="P:pyridoxal 5'-phosphate salvage"/>
    <property type="evidence" value="ECO:0007669"/>
    <property type="project" value="InterPro"/>
</dbReference>
<evidence type="ECO:0000313" key="8">
    <source>
        <dbReference type="EMBL" id="CDF36269.1"/>
    </source>
</evidence>
<evidence type="ECO:0000259" key="7">
    <source>
        <dbReference type="Pfam" id="PF08543"/>
    </source>
</evidence>
<dbReference type="STRING" id="2769.R7QDV6"/>
<dbReference type="NCBIfam" id="TIGR00687">
    <property type="entry name" value="pyridox_kin"/>
    <property type="match status" value="1"/>
</dbReference>
<comment type="similarity">
    <text evidence="1">Belongs to the pyridoxine kinase family.</text>
</comment>
<accession>R7QDV6</accession>
<dbReference type="OrthoDB" id="3689at2759"/>
<keyword evidence="9" id="KW-1185">Reference proteome</keyword>
<keyword evidence="4" id="KW-0547">Nucleotide-binding</keyword>
<evidence type="ECO:0000313" key="9">
    <source>
        <dbReference type="Proteomes" id="UP000012073"/>
    </source>
</evidence>
<dbReference type="Gene3D" id="3.40.1190.20">
    <property type="match status" value="1"/>
</dbReference>
<dbReference type="GO" id="GO:0005829">
    <property type="term" value="C:cytosol"/>
    <property type="evidence" value="ECO:0007669"/>
    <property type="project" value="TreeGrafter"/>
</dbReference>
<keyword evidence="5" id="KW-0418">Kinase</keyword>
<dbReference type="InterPro" id="IPR013749">
    <property type="entry name" value="PM/HMP-P_kinase-1"/>
</dbReference>
<gene>
    <name evidence="8" type="ORF">CHC_T00004634001</name>
</gene>
<name>R7QDV6_CHOCR</name>
<sequence>MCLADASNSLARVLSIQSHVVSGYVGNKAAVFPLQLLGYDVDVLPSVTLANHTGYAKGAAGPRHTAEEVAIWLEGLRVNNLLADVTHLLTGYIGTPGALTAVVDAVQLLRKEATDKLVFLCDPVLGDDGKLYVHENVVKVYVDQVLPLATILTPNAFELGVLTGRKIETRKEAFAASDYMHDKYSIPTIIVTGTRFDSNSGRVAVLVSSWGNGEDSTRFALTAEFIDGSFTGTGDLLAALLLAWTSRLPGDLVAACRNAMASVTAVLKRTVATPRGKGLTEKPELKLIQSQREILKPPVELVKVEMIST</sequence>
<feature type="domain" description="Pyridoxamine kinase/Phosphomethylpyrimidine kinase" evidence="7">
    <location>
        <begin position="90"/>
        <end position="278"/>
    </location>
</feature>
<dbReference type="Proteomes" id="UP000012073">
    <property type="component" value="Unassembled WGS sequence"/>
</dbReference>
<evidence type="ECO:0000256" key="1">
    <source>
        <dbReference type="ARBA" id="ARBA00008805"/>
    </source>
</evidence>
<evidence type="ECO:0000256" key="4">
    <source>
        <dbReference type="ARBA" id="ARBA00022741"/>
    </source>
</evidence>
<dbReference type="SUPFAM" id="SSF53613">
    <property type="entry name" value="Ribokinase-like"/>
    <property type="match status" value="1"/>
</dbReference>